<dbReference type="EMBL" id="FO904942">
    <property type="protein sequence ID" value="CDP31750.1"/>
    <property type="molecule type" value="Genomic_DNA"/>
</dbReference>
<dbReference type="AlphaFoldDB" id="A0A090CSE0"/>
<evidence type="ECO:0008006" key="8">
    <source>
        <dbReference type="Google" id="ProtNLM"/>
    </source>
</evidence>
<feature type="domain" description="DUF676" evidence="4">
    <location>
        <begin position="86"/>
        <end position="169"/>
    </location>
</feature>
<feature type="domain" description="Nephrocystin 3-like N-terminal" evidence="5">
    <location>
        <begin position="324"/>
        <end position="510"/>
    </location>
</feature>
<dbReference type="Pfam" id="PF05057">
    <property type="entry name" value="DUF676"/>
    <property type="match status" value="1"/>
</dbReference>
<feature type="region of interest" description="Disordered" evidence="3">
    <location>
        <begin position="1"/>
        <end position="21"/>
    </location>
</feature>
<evidence type="ECO:0000259" key="5">
    <source>
        <dbReference type="Pfam" id="PF24883"/>
    </source>
</evidence>
<dbReference type="InParanoid" id="A0A090CSE0"/>
<comment type="similarity">
    <text evidence="1">Belongs to the putative lipase ROG1 family.</text>
</comment>
<dbReference type="InterPro" id="IPR007751">
    <property type="entry name" value="DUF676_lipase-like"/>
</dbReference>
<dbReference type="PANTHER" id="PTHR10039">
    <property type="entry name" value="AMELOGENIN"/>
    <property type="match status" value="1"/>
</dbReference>
<evidence type="ECO:0000256" key="3">
    <source>
        <dbReference type="SAM" id="MobiDB-lite"/>
    </source>
</evidence>
<reference evidence="6 7" key="1">
    <citation type="journal article" date="2008" name="Genome Biol.">
        <title>The genome sequence of the model ascomycete fungus Podospora anserina.</title>
        <authorList>
            <person name="Espagne E."/>
            <person name="Lespinet O."/>
            <person name="Malagnac F."/>
            <person name="Da Silva C."/>
            <person name="Jaillon O."/>
            <person name="Porcel B.M."/>
            <person name="Couloux A."/>
            <person name="Aury J.-M."/>
            <person name="Segurens B."/>
            <person name="Poulain J."/>
            <person name="Anthouard V."/>
            <person name="Grossetete S."/>
            <person name="Khalili H."/>
            <person name="Coppin E."/>
            <person name="Dequard-Chablat M."/>
            <person name="Picard M."/>
            <person name="Contamine V."/>
            <person name="Arnaise S."/>
            <person name="Bourdais A."/>
            <person name="Berteaux-Lecellier V."/>
            <person name="Gautheret D."/>
            <person name="de Vries R.P."/>
            <person name="Battaglia E."/>
            <person name="Coutinho P.M."/>
            <person name="Danchin E.G.J."/>
            <person name="Henrissat B."/>
            <person name="El Khoury R."/>
            <person name="Sainsard-Chanet A."/>
            <person name="Boivin A."/>
            <person name="Pinan-Lucarre B."/>
            <person name="Sellem C.H."/>
            <person name="Debuchy R."/>
            <person name="Wincker P."/>
            <person name="Weissenbach J."/>
            <person name="Silar P."/>
        </authorList>
    </citation>
    <scope>NUCLEOTIDE SEQUENCE [LARGE SCALE GENOMIC DNA]</scope>
    <source>
        <strain evidence="7">S / ATCC MYA-4624 / DSM 980 / FGSC 10383</strain>
    </source>
</reference>
<accession>A0A090CSE0</accession>
<dbReference type="SUPFAM" id="SSF53474">
    <property type="entry name" value="alpha/beta-Hydrolases"/>
    <property type="match status" value="1"/>
</dbReference>
<keyword evidence="2" id="KW-0677">Repeat</keyword>
<evidence type="ECO:0000256" key="2">
    <source>
        <dbReference type="ARBA" id="ARBA00022737"/>
    </source>
</evidence>
<protein>
    <recommendedName>
        <fullName evidence="8">DUF676 domain-containing protein</fullName>
    </recommendedName>
</protein>
<dbReference type="InterPro" id="IPR027417">
    <property type="entry name" value="P-loop_NTPase"/>
</dbReference>
<dbReference type="Gene3D" id="3.40.50.300">
    <property type="entry name" value="P-loop containing nucleotide triphosphate hydrolases"/>
    <property type="match status" value="1"/>
</dbReference>
<dbReference type="eggNOG" id="KOG2029">
    <property type="taxonomic scope" value="Eukaryota"/>
</dbReference>
<dbReference type="SUPFAM" id="SSF52540">
    <property type="entry name" value="P-loop containing nucleoside triphosphate hydrolases"/>
    <property type="match status" value="1"/>
</dbReference>
<dbReference type="InterPro" id="IPR056884">
    <property type="entry name" value="NPHP3-like_N"/>
</dbReference>
<sequence>MTTSIYRPRQEEKAFDDSGGSAIKVLHPKNEPTARVQADVVLVPGLGGHFIKTWQAKDDLKTVWPSDLLPDYVTDIRVLSFQYNTSLNGTMSMLGITEHANDLLNWLYNNREDDEPATLRPIIFVGHSLGGMIIKRALYVARFVQQRYRGIWEASRGVMFFATPHHGLDRNTWRDFARFVLQHDAPVKGAMPTRTMVRQLEKNCDNLRDITEDFKPLYDSLAFVTFVEEEPMPGLKHVLVNSLYGKMHHGHERHDMLAGNHLTICQFTREETGAFRLIWDGVEFLKKDKPNALDMAGYLAKRALYSLSSDKFHAYFLGRQHTPGTGDWIKERPEFQYWCKGEAGNGKLWIHGPAGSGKSFLTKHIITHILQPNNIVRSDSTVPHERQEVIHCFLSNMYASRNNIDALLQSTLHQALRLQPQIIKEFLLPTFEDAQSRERSKGSVWTAERLVELWPIAMARVIMGYQHTMTLVVDGLDEIPSDDQTAFLQCIKKLDQGLGQSKQLRLLVVSQHNSTIQKHIQSLGINDCPIQRGDNEADIMRSISGLLTRLLEKVAPGDEDFRTRVLGDIKGNRVDDSYLRSILRSEELKRTRLKDKDDILKALKEIPDDTQHLCDRHSDRLLNSYDPDTSRFIKNVLTWAAFQEDALNITELNTALAVAKAMRKFPGAIITEKQLADCLDENLKAKVDFYCGPLVNFADGRLSSLHRTAKSHIATKLETIAEKNPEELTPQGLLASSCTMYLSMQEAERPAGESSETSWESRIRKTLKDRPFMRYASLYWHKHYHQAGEDVDADTQRQKELLTQEGDGRAKSWTEVWWFMRRGSEQAFPEEDLRLADKIVNSPPDNPGGGDSEVSGSLPPRHQTTRRQADTSGCTLPPHERSGHVKRASWKEDKIRLQSSQPMIIIEKEIIEVEREVVKEVPVEKQVVKEVVKEVKVDVVREVKVDVVREVPRDVVKVVIKPEVQQIDRIQYIEKKKNRKQRSYFGNIKKAVSSVGTSHHSSDDLVWPKLTRISQVRQSEARILTLTEIRLLLMTYIPTDTRNATDMS</sequence>
<dbReference type="Gene3D" id="3.40.50.1820">
    <property type="entry name" value="alpha/beta hydrolase"/>
    <property type="match status" value="1"/>
</dbReference>
<evidence type="ECO:0000313" key="6">
    <source>
        <dbReference type="EMBL" id="CDP31750.1"/>
    </source>
</evidence>
<dbReference type="InterPro" id="IPR029058">
    <property type="entry name" value="AB_hydrolase_fold"/>
</dbReference>
<evidence type="ECO:0000256" key="1">
    <source>
        <dbReference type="ARBA" id="ARBA00007920"/>
    </source>
</evidence>
<organism evidence="6 7">
    <name type="scientific">Podospora anserina (strain S / ATCC MYA-4624 / DSM 980 / FGSC 10383)</name>
    <name type="common">Pleurage anserina</name>
    <dbReference type="NCBI Taxonomy" id="515849"/>
    <lineage>
        <taxon>Eukaryota</taxon>
        <taxon>Fungi</taxon>
        <taxon>Dikarya</taxon>
        <taxon>Ascomycota</taxon>
        <taxon>Pezizomycotina</taxon>
        <taxon>Sordariomycetes</taxon>
        <taxon>Sordariomycetidae</taxon>
        <taxon>Sordariales</taxon>
        <taxon>Podosporaceae</taxon>
        <taxon>Podospora</taxon>
        <taxon>Podospora anserina</taxon>
    </lineage>
</organism>
<dbReference type="PANTHER" id="PTHR10039:SF14">
    <property type="entry name" value="NACHT DOMAIN-CONTAINING PROTEIN"/>
    <property type="match status" value="1"/>
</dbReference>
<feature type="region of interest" description="Disordered" evidence="3">
    <location>
        <begin position="838"/>
        <end position="889"/>
    </location>
</feature>
<reference evidence="7" key="2">
    <citation type="journal article" date="2014" name="Genetics">
        <title>Maintaining two mating types: Structure of the mating type locus and its role in heterokaryosis in Podospora anserina.</title>
        <authorList>
            <person name="Grognet P."/>
            <person name="Bidard F."/>
            <person name="Kuchly C."/>
            <person name="Tong L.C.H."/>
            <person name="Coppin E."/>
            <person name="Benkhali J.A."/>
            <person name="Couloux A."/>
            <person name="Wincker P."/>
            <person name="Debuchy R."/>
            <person name="Silar P."/>
        </authorList>
    </citation>
    <scope>GENOME REANNOTATION</scope>
    <source>
        <strain evidence="7">S / ATCC MYA-4624 / DSM 980 / FGSC 10383</strain>
    </source>
</reference>
<dbReference type="Proteomes" id="UP000001197">
    <property type="component" value="Chromosome 7"/>
</dbReference>
<name>A0A090CSE0_PODAN</name>
<evidence type="ECO:0000259" key="4">
    <source>
        <dbReference type="Pfam" id="PF05057"/>
    </source>
</evidence>
<keyword evidence="7" id="KW-1185">Reference proteome</keyword>
<dbReference type="Pfam" id="PF24883">
    <property type="entry name" value="NPHP3_N"/>
    <property type="match status" value="1"/>
</dbReference>
<evidence type="ECO:0000313" key="7">
    <source>
        <dbReference type="Proteomes" id="UP000001197"/>
    </source>
</evidence>
<feature type="compositionally biased region" description="Basic and acidic residues" evidence="3">
    <location>
        <begin position="878"/>
        <end position="889"/>
    </location>
</feature>
<proteinExistence type="inferred from homology"/>